<feature type="transmembrane region" description="Helical" evidence="1">
    <location>
        <begin position="47"/>
        <end position="73"/>
    </location>
</feature>
<organism evidence="3">
    <name type="scientific">Tanacetum cinerariifolium</name>
    <name type="common">Dalmatian daisy</name>
    <name type="synonym">Chrysanthemum cinerariifolium</name>
    <dbReference type="NCBI Taxonomy" id="118510"/>
    <lineage>
        <taxon>Eukaryota</taxon>
        <taxon>Viridiplantae</taxon>
        <taxon>Streptophyta</taxon>
        <taxon>Embryophyta</taxon>
        <taxon>Tracheophyta</taxon>
        <taxon>Spermatophyta</taxon>
        <taxon>Magnoliopsida</taxon>
        <taxon>eudicotyledons</taxon>
        <taxon>Gunneridae</taxon>
        <taxon>Pentapetalae</taxon>
        <taxon>asterids</taxon>
        <taxon>campanulids</taxon>
        <taxon>Asterales</taxon>
        <taxon>Asteraceae</taxon>
        <taxon>Asteroideae</taxon>
        <taxon>Anthemideae</taxon>
        <taxon>Anthemidinae</taxon>
        <taxon>Tanacetum</taxon>
    </lineage>
</organism>
<accession>A0A6L2LSA1</accession>
<keyword evidence="1" id="KW-0472">Membrane</keyword>
<dbReference type="EMBL" id="BKCJ010005037">
    <property type="protein sequence ID" value="GEU64528.1"/>
    <property type="molecule type" value="Genomic_DNA"/>
</dbReference>
<proteinExistence type="predicted"/>
<evidence type="ECO:0000256" key="2">
    <source>
        <dbReference type="SAM" id="SignalP"/>
    </source>
</evidence>
<sequence>MALRSSAIVFVVCFVAMVAAMDPGMDPNMYMPPAPAPSASTMVSPSAMVGGFVALAISTPFNPTVLLLCLTWADIVPRKRMWPTYGHVVDSYIHFKKSKAGKIFGFVRFIKVFNEERLVNNLCTIWMGRLKLHANSAKFKRPSKKDSIYQDKIVNGSKINSNIASKKNVDMKAVDKTYAQAFTGNYQSRSSDNEPTMVLDEDCLLNKPLDNLLLGRVKEIASLSNLKKALSNKGFDHFKLHYMEEFWVLIEFDSAHSKKLFQDNTGGVHFRLWSSNTFKRIASRWGDLLDVDDPEDTGFHSKRLCLSLKLGFNIFENFKINFRGKAYWIRAKEVLGWVPNFSDDLENEDSDTDSKDGEFQPRDFVNSGSCDIDGNTSEILETIFEADKPINYSQADVPTRIKVDHSKDPFNIYPLLNKKNVSNGIEEASAQTLNFPPGFTHSVNEKNDQAQPSFKKEDHIKDTSESTCSGHFKKSAAPRSQGSILNLMEELIKVGQITGYNMEGCLNNLTQIIESQGEAVVYR</sequence>
<feature type="signal peptide" evidence="2">
    <location>
        <begin position="1"/>
        <end position="20"/>
    </location>
</feature>
<keyword evidence="1" id="KW-1133">Transmembrane helix</keyword>
<evidence type="ECO:0000256" key="1">
    <source>
        <dbReference type="SAM" id="Phobius"/>
    </source>
</evidence>
<dbReference type="AlphaFoldDB" id="A0A6L2LSA1"/>
<comment type="caution">
    <text evidence="3">The sequence shown here is derived from an EMBL/GenBank/DDBJ whole genome shotgun (WGS) entry which is preliminary data.</text>
</comment>
<keyword evidence="1" id="KW-0812">Transmembrane</keyword>
<gene>
    <name evidence="3" type="ORF">Tci_036506</name>
</gene>
<keyword evidence="2" id="KW-0732">Signal</keyword>
<evidence type="ECO:0000313" key="3">
    <source>
        <dbReference type="EMBL" id="GEU64528.1"/>
    </source>
</evidence>
<feature type="chain" id="PRO_5027023416" evidence="2">
    <location>
        <begin position="21"/>
        <end position="523"/>
    </location>
</feature>
<reference evidence="3" key="1">
    <citation type="journal article" date="2019" name="Sci. Rep.">
        <title>Draft genome of Tanacetum cinerariifolium, the natural source of mosquito coil.</title>
        <authorList>
            <person name="Yamashiro T."/>
            <person name="Shiraishi A."/>
            <person name="Satake H."/>
            <person name="Nakayama K."/>
        </authorList>
    </citation>
    <scope>NUCLEOTIDE SEQUENCE</scope>
</reference>
<protein>
    <submittedName>
        <fullName evidence="3">Nucleotide-binding alpha-beta plait domain-containing protein</fullName>
    </submittedName>
</protein>
<name>A0A6L2LSA1_TANCI</name>